<proteinExistence type="predicted"/>
<organism evidence="1 2">
    <name type="scientific">Lysinibacillus alkalisoli</name>
    <dbReference type="NCBI Taxonomy" id="1911548"/>
    <lineage>
        <taxon>Bacteria</taxon>
        <taxon>Bacillati</taxon>
        <taxon>Bacillota</taxon>
        <taxon>Bacilli</taxon>
        <taxon>Bacillales</taxon>
        <taxon>Bacillaceae</taxon>
        <taxon>Lysinibacillus</taxon>
    </lineage>
</organism>
<evidence type="ECO:0000313" key="2">
    <source>
        <dbReference type="Proteomes" id="UP000616608"/>
    </source>
</evidence>
<reference evidence="1" key="1">
    <citation type="journal article" date="2014" name="Int. J. Syst. Evol. Microbiol.">
        <title>Complete genome sequence of Corynebacterium casei LMG S-19264T (=DSM 44701T), isolated from a smear-ripened cheese.</title>
        <authorList>
            <consortium name="US DOE Joint Genome Institute (JGI-PGF)"/>
            <person name="Walter F."/>
            <person name="Albersmeier A."/>
            <person name="Kalinowski J."/>
            <person name="Ruckert C."/>
        </authorList>
    </citation>
    <scope>NUCLEOTIDE SEQUENCE</scope>
    <source>
        <strain evidence="1">CGMCC 1.15760</strain>
    </source>
</reference>
<keyword evidence="2" id="KW-1185">Reference proteome</keyword>
<dbReference type="AlphaFoldDB" id="A0A917G099"/>
<name>A0A917G099_9BACI</name>
<protein>
    <submittedName>
        <fullName evidence="1">Uncharacterized protein</fullName>
    </submittedName>
</protein>
<reference evidence="1" key="2">
    <citation type="submission" date="2020-09" db="EMBL/GenBank/DDBJ databases">
        <authorList>
            <person name="Sun Q."/>
            <person name="Zhou Y."/>
        </authorList>
    </citation>
    <scope>NUCLEOTIDE SEQUENCE</scope>
    <source>
        <strain evidence="1">CGMCC 1.15760</strain>
    </source>
</reference>
<dbReference type="EMBL" id="BMJT01000002">
    <property type="protein sequence ID" value="GGG16090.1"/>
    <property type="molecule type" value="Genomic_DNA"/>
</dbReference>
<gene>
    <name evidence="1" type="ORF">GCM10007425_08050</name>
</gene>
<accession>A0A917G099</accession>
<dbReference type="Proteomes" id="UP000616608">
    <property type="component" value="Unassembled WGS sequence"/>
</dbReference>
<evidence type="ECO:0000313" key="1">
    <source>
        <dbReference type="EMBL" id="GGG16090.1"/>
    </source>
</evidence>
<comment type="caution">
    <text evidence="1">The sequence shown here is derived from an EMBL/GenBank/DDBJ whole genome shotgun (WGS) entry which is preliminary data.</text>
</comment>
<sequence length="46" mass="5278">MYKSGEPSFSKHCSNNRLTSLLVKYTLEKNNKDAMNITLLNTRVNC</sequence>